<accession>A0A4P6HQC3</accession>
<dbReference type="KEGG" id="dcb:C3Y92_17360"/>
<reference evidence="1 2" key="1">
    <citation type="submission" date="2018-02" db="EMBL/GenBank/DDBJ databases">
        <title>Genome sequence of Desulfovibrio carbinolicus DSM 3852.</title>
        <authorList>
            <person name="Wilbanks E."/>
            <person name="Skennerton C.T."/>
            <person name="Orphan V.J."/>
        </authorList>
    </citation>
    <scope>NUCLEOTIDE SEQUENCE [LARGE SCALE GENOMIC DNA]</scope>
    <source>
        <strain evidence="1 2">DSM 3852</strain>
    </source>
</reference>
<dbReference type="Pfam" id="PF07927">
    <property type="entry name" value="HicA_toxin"/>
    <property type="match status" value="1"/>
</dbReference>
<dbReference type="EMBL" id="CP026538">
    <property type="protein sequence ID" value="QAZ68904.1"/>
    <property type="molecule type" value="Genomic_DNA"/>
</dbReference>
<dbReference type="GO" id="GO:0003729">
    <property type="term" value="F:mRNA binding"/>
    <property type="evidence" value="ECO:0007669"/>
    <property type="project" value="InterPro"/>
</dbReference>
<dbReference type="RefSeq" id="WP_129354791.1">
    <property type="nucleotide sequence ID" value="NZ_CP026538.1"/>
</dbReference>
<name>A0A4P6HQC3_9BACT</name>
<proteinExistence type="predicted"/>
<evidence type="ECO:0000313" key="1">
    <source>
        <dbReference type="EMBL" id="QAZ68904.1"/>
    </source>
</evidence>
<keyword evidence="2" id="KW-1185">Reference proteome</keyword>
<keyword evidence="1" id="KW-0413">Isomerase</keyword>
<dbReference type="AlphaFoldDB" id="A0A4P6HQC3"/>
<gene>
    <name evidence="1" type="ORF">C3Y92_17360</name>
</gene>
<dbReference type="Proteomes" id="UP000293296">
    <property type="component" value="Chromosome"/>
</dbReference>
<protein>
    <submittedName>
        <fullName evidence="1">Hexulose-6-phosphate isomerase</fullName>
    </submittedName>
</protein>
<dbReference type="GO" id="GO:0016853">
    <property type="term" value="F:isomerase activity"/>
    <property type="evidence" value="ECO:0007669"/>
    <property type="project" value="UniProtKB-KW"/>
</dbReference>
<dbReference type="InterPro" id="IPR012933">
    <property type="entry name" value="HicA_mRNA_interferase"/>
</dbReference>
<organism evidence="1 2">
    <name type="scientific">Solidesulfovibrio carbinolicus</name>
    <dbReference type="NCBI Taxonomy" id="296842"/>
    <lineage>
        <taxon>Bacteria</taxon>
        <taxon>Pseudomonadati</taxon>
        <taxon>Thermodesulfobacteriota</taxon>
        <taxon>Desulfovibrionia</taxon>
        <taxon>Desulfovibrionales</taxon>
        <taxon>Desulfovibrionaceae</taxon>
        <taxon>Solidesulfovibrio</taxon>
    </lineage>
</organism>
<evidence type="ECO:0000313" key="2">
    <source>
        <dbReference type="Proteomes" id="UP000293296"/>
    </source>
</evidence>
<sequence length="90" mass="10209">MLALNSRQRKTLERVYAEPTRSDVTWPEVRALLEACGAAVKEGRGSRVRIELGAFMLNMHTPHPQKEMKKYMVELAREFLAKIGVGPERG</sequence>
<dbReference type="OrthoDB" id="73001at2"/>